<name>Q70EK0_BDEBC</name>
<keyword evidence="1" id="KW-0732">Signal</keyword>
<proteinExistence type="predicted"/>
<reference evidence="2" key="2">
    <citation type="journal article" date="2005" name="FEMS Microbiol. Lett.">
        <title>Characterization of outer membrane protein fractions of Bdellovibrionales.</title>
        <authorList>
            <person name="Beck S."/>
            <person name="Strauch E."/>
            <person name="Appel B."/>
            <person name="Linscheid M."/>
        </authorList>
    </citation>
    <scope>NUCLEOTIDE SEQUENCE</scope>
    <source>
        <strain evidence="2">DSM 50705</strain>
    </source>
</reference>
<sequence length="374" mass="39534">MKKLLVVAALTMAAAPAAMASKARVSALAGSRQVLDFQTAFDRPYQFMALGSQATIEWGAADTKTAPTGPGTGTFAAANPHAEGGFLMKSDDMAYGAYLGRRSTAFNDAVAAAVDSGITNLMTEQNPINLYYASKMGEWTWGVTVKYSNGKDEVADISGTGLVEAKASSMGLAVGASNGTFDVELVQGLTGKTERGDASVESKGMTQIGFGYHINENMEAYAQYGMVKADITDGNAANDFTYDRTGYAVGFVNTVSKTEDANFFYGIAYESGKIKDVAEQSMLPVWMGIEANATSWMVLRASVKQNILINETKVSAANDAKVDVDSIAFNAGLGFKLGKGMLDASFGTANQGHLSFSDGTADKFLSNVAYTYNF</sequence>
<accession>Q70EK0</accession>
<feature type="chain" id="PRO_5004284139" evidence="1">
    <location>
        <begin position="21"/>
        <end position="374"/>
    </location>
</feature>
<dbReference type="AlphaFoldDB" id="Q70EK0"/>
<feature type="signal peptide" evidence="1">
    <location>
        <begin position="1"/>
        <end position="20"/>
    </location>
</feature>
<gene>
    <name evidence="2" type="primary">omp</name>
</gene>
<evidence type="ECO:0000256" key="1">
    <source>
        <dbReference type="SAM" id="SignalP"/>
    </source>
</evidence>
<protein>
    <submittedName>
        <fullName evidence="2">Major outer membrane protein</fullName>
    </submittedName>
</protein>
<evidence type="ECO:0000313" key="2">
    <source>
        <dbReference type="EMBL" id="CAE47738.1"/>
    </source>
</evidence>
<reference evidence="2" key="1">
    <citation type="journal article" date="2004" name="J. Bacteriol.">
        <title>Bdellovibrio bacteriovorus strains produce a novel major outer membrane protein during predacious growth in the periplasm of prey bacteria.</title>
        <authorList>
            <person name="Beck S."/>
            <person name="Schwudke D."/>
            <person name="Strauch E."/>
            <person name="Appel B."/>
            <person name="Linscheid M."/>
        </authorList>
    </citation>
    <scope>NUCLEOTIDE SEQUENCE</scope>
    <source>
        <strain evidence="2">DSM 50705</strain>
    </source>
</reference>
<organism evidence="2">
    <name type="scientific">Bdellovibrio bacteriovorus</name>
    <dbReference type="NCBI Taxonomy" id="959"/>
    <lineage>
        <taxon>Bacteria</taxon>
        <taxon>Pseudomonadati</taxon>
        <taxon>Bdellovibrionota</taxon>
        <taxon>Bdellovibrionia</taxon>
        <taxon>Bdellovibrionales</taxon>
        <taxon>Pseudobdellovibrionaceae</taxon>
        <taxon>Bdellovibrio</taxon>
    </lineage>
</organism>
<dbReference type="EMBL" id="AJ583865">
    <property type="protein sequence ID" value="CAE47738.1"/>
    <property type="molecule type" value="Genomic_DNA"/>
</dbReference>